<gene>
    <name evidence="7" type="ORF">EH55_13385</name>
</gene>
<dbReference type="OrthoDB" id="9805416at2"/>
<dbReference type="Gene3D" id="3.40.50.720">
    <property type="entry name" value="NAD(P)-binding Rossmann-like Domain"/>
    <property type="match status" value="2"/>
</dbReference>
<keyword evidence="2 4" id="KW-0560">Oxidoreductase</keyword>
<evidence type="ECO:0000256" key="4">
    <source>
        <dbReference type="RuleBase" id="RU003719"/>
    </source>
</evidence>
<dbReference type="EMBL" id="JMKI01000008">
    <property type="protein sequence ID" value="KEJ92983.1"/>
    <property type="molecule type" value="Genomic_DNA"/>
</dbReference>
<dbReference type="Pfam" id="PF02826">
    <property type="entry name" value="2-Hacid_dh_C"/>
    <property type="match status" value="1"/>
</dbReference>
<dbReference type="InterPro" id="IPR043322">
    <property type="entry name" value="CtBP"/>
</dbReference>
<dbReference type="SUPFAM" id="SSF52283">
    <property type="entry name" value="Formate/glycerate dehydrogenase catalytic domain-like"/>
    <property type="match status" value="1"/>
</dbReference>
<keyword evidence="8" id="KW-1185">Reference proteome</keyword>
<feature type="domain" description="D-isomer specific 2-hydroxyacid dehydrogenase catalytic" evidence="5">
    <location>
        <begin position="49"/>
        <end position="319"/>
    </location>
</feature>
<dbReference type="GO" id="GO:0003714">
    <property type="term" value="F:transcription corepressor activity"/>
    <property type="evidence" value="ECO:0007669"/>
    <property type="project" value="InterPro"/>
</dbReference>
<accession>A0A073IRK8</accession>
<evidence type="ECO:0000259" key="5">
    <source>
        <dbReference type="Pfam" id="PF00389"/>
    </source>
</evidence>
<dbReference type="InterPro" id="IPR006139">
    <property type="entry name" value="D-isomer_2_OHA_DH_cat_dom"/>
</dbReference>
<comment type="caution">
    <text evidence="7">The sequence shown here is derived from an EMBL/GenBank/DDBJ whole genome shotgun (WGS) entry which is preliminary data.</text>
</comment>
<dbReference type="InterPro" id="IPR050418">
    <property type="entry name" value="D-iso_2-hydroxyacid_DH_PdxB"/>
</dbReference>
<reference evidence="7 8" key="1">
    <citation type="submission" date="2014-04" db="EMBL/GenBank/DDBJ databases">
        <title>Draft Genome Sequence of Synergistes jonesii.</title>
        <authorList>
            <person name="Coil D.A."/>
            <person name="Eisen J.A."/>
            <person name="Holland-Moritz H.E."/>
        </authorList>
    </citation>
    <scope>NUCLEOTIDE SEQUENCE [LARGE SCALE GENOMIC DNA]</scope>
    <source>
        <strain evidence="7 8">78-1</strain>
    </source>
</reference>
<dbReference type="InterPro" id="IPR036291">
    <property type="entry name" value="NAD(P)-bd_dom_sf"/>
</dbReference>
<dbReference type="InterPro" id="IPR006140">
    <property type="entry name" value="D-isomer_DH_NAD-bd"/>
</dbReference>
<dbReference type="PATRIC" id="fig|2754.20.peg.1777"/>
<dbReference type="GO" id="GO:0051287">
    <property type="term" value="F:NAD binding"/>
    <property type="evidence" value="ECO:0007669"/>
    <property type="project" value="InterPro"/>
</dbReference>
<proteinExistence type="inferred from homology"/>
<dbReference type="GeneID" id="90982884"/>
<dbReference type="AlphaFoldDB" id="A0A073IRK8"/>
<dbReference type="SUPFAM" id="SSF51735">
    <property type="entry name" value="NAD(P)-binding Rossmann-fold domains"/>
    <property type="match status" value="1"/>
</dbReference>
<evidence type="ECO:0000313" key="7">
    <source>
        <dbReference type="EMBL" id="KEJ92983.1"/>
    </source>
</evidence>
<organism evidence="7 8">
    <name type="scientific">Synergistes jonesii</name>
    <dbReference type="NCBI Taxonomy" id="2754"/>
    <lineage>
        <taxon>Bacteria</taxon>
        <taxon>Thermotogati</taxon>
        <taxon>Synergistota</taxon>
        <taxon>Synergistia</taxon>
        <taxon>Synergistales</taxon>
        <taxon>Synergistaceae</taxon>
        <taxon>Synergistes</taxon>
    </lineage>
</organism>
<name>A0A073IRK8_9BACT</name>
<dbReference type="Proteomes" id="UP000027665">
    <property type="component" value="Unassembled WGS sequence"/>
</dbReference>
<dbReference type="PANTHER" id="PTHR43761:SF1">
    <property type="entry name" value="D-ISOMER SPECIFIC 2-HYDROXYACID DEHYDROGENASE CATALYTIC DOMAIN-CONTAINING PROTEIN-RELATED"/>
    <property type="match status" value="1"/>
</dbReference>
<dbReference type="RefSeq" id="WP_037974645.1">
    <property type="nucleotide sequence ID" value="NZ_JMKI01000008.1"/>
</dbReference>
<dbReference type="STRING" id="2754.EH55_13385"/>
<evidence type="ECO:0000259" key="6">
    <source>
        <dbReference type="Pfam" id="PF02826"/>
    </source>
</evidence>
<dbReference type="Pfam" id="PF00389">
    <property type="entry name" value="2-Hacid_dh"/>
    <property type="match status" value="1"/>
</dbReference>
<evidence type="ECO:0000256" key="1">
    <source>
        <dbReference type="ARBA" id="ARBA00005854"/>
    </source>
</evidence>
<sequence>MGPLIWIIDEEWLDYEDEIRVLEQAFPSCAIKKSGYDYRGDLDKFGYLADAIISQIYVKLDAGAISKLEKCKVISVYGGGYDRVDVLSANKRGIAIAFVPGYCTDDIADYVMSCILRANKPIDSYGSALNDRIWGLPAAGKLRHRIQGSRLFIIGLGRIGRTAAAKAKALKMEVSAYDPYVNEEAMDSMGVRKYDSLEEGLGEADYVSVHARLTSETEGMIGIEQLSRMKPDALLINTARGKIVREKDLVEAVTNHIISGAIVDVVAVEPPSFDEPIFHCPGIAVTPHVSYLSVESFKELKTRTAENVVKVLRGEELKDIASV</sequence>
<dbReference type="CDD" id="cd05299">
    <property type="entry name" value="CtBP_dh"/>
    <property type="match status" value="1"/>
</dbReference>
<dbReference type="PANTHER" id="PTHR43761">
    <property type="entry name" value="D-ISOMER SPECIFIC 2-HYDROXYACID DEHYDROGENASE FAMILY PROTEIN (AFU_ORTHOLOGUE AFUA_1G13630)"/>
    <property type="match status" value="1"/>
</dbReference>
<comment type="similarity">
    <text evidence="1 4">Belongs to the D-isomer specific 2-hydroxyacid dehydrogenase family.</text>
</comment>
<evidence type="ECO:0000256" key="2">
    <source>
        <dbReference type="ARBA" id="ARBA00023002"/>
    </source>
</evidence>
<feature type="domain" description="D-isomer specific 2-hydroxyacid dehydrogenase NAD-binding" evidence="6">
    <location>
        <begin position="113"/>
        <end position="290"/>
    </location>
</feature>
<dbReference type="eggNOG" id="COG0111">
    <property type="taxonomic scope" value="Bacteria"/>
</dbReference>
<keyword evidence="3" id="KW-0520">NAD</keyword>
<evidence type="ECO:0000313" key="8">
    <source>
        <dbReference type="Proteomes" id="UP000027665"/>
    </source>
</evidence>
<protein>
    <submittedName>
        <fullName evidence="7">Dehydrogenase</fullName>
    </submittedName>
</protein>
<evidence type="ECO:0000256" key="3">
    <source>
        <dbReference type="ARBA" id="ARBA00023027"/>
    </source>
</evidence>
<dbReference type="GO" id="GO:0016616">
    <property type="term" value="F:oxidoreductase activity, acting on the CH-OH group of donors, NAD or NADP as acceptor"/>
    <property type="evidence" value="ECO:0007669"/>
    <property type="project" value="InterPro"/>
</dbReference>